<dbReference type="PATRIC" id="fig|1096930.3.peg.4534"/>
<dbReference type="eggNOG" id="COG1573">
    <property type="taxonomic scope" value="Bacteria"/>
</dbReference>
<dbReference type="OrthoDB" id="5290748at2"/>
<keyword evidence="4" id="KW-1185">Reference proteome</keyword>
<organism evidence="3 4">
    <name type="scientific">Novosphingobium lindaniclasticum LE124</name>
    <dbReference type="NCBI Taxonomy" id="1096930"/>
    <lineage>
        <taxon>Bacteria</taxon>
        <taxon>Pseudomonadati</taxon>
        <taxon>Pseudomonadota</taxon>
        <taxon>Alphaproteobacteria</taxon>
        <taxon>Sphingomonadales</taxon>
        <taxon>Sphingomonadaceae</taxon>
        <taxon>Novosphingobium</taxon>
    </lineage>
</organism>
<dbReference type="SUPFAM" id="SSF52141">
    <property type="entry name" value="Uracil-DNA glycosylase-like"/>
    <property type="match status" value="1"/>
</dbReference>
<dbReference type="Gene3D" id="3.40.470.10">
    <property type="entry name" value="Uracil-DNA glycosylase-like domain"/>
    <property type="match status" value="1"/>
</dbReference>
<evidence type="ECO:0000259" key="2">
    <source>
        <dbReference type="Pfam" id="PF03167"/>
    </source>
</evidence>
<sequence>MDQVPNRQILDDITGALNWWREAGVDFDFLDAPRQWIVPADEQDENGERLPPRRRPPVEVEAPPPMPTRIDPALLPADLPAFRDWWLRESLLDDSGPAGRIAPRGEAGAALMIVVETPEPQDRDDLLTGPQGKLLDAMLGAFGTRREDVYIASALPRHDPLPDWRGAESRGLGDALVRHVNLVSPERLVVLGGNVLSLIGHELPQRAAVLRQFQHEGHVIPLLAGWGLAALMQQPRAKASFWNAWLEWTKSETDTRN</sequence>
<dbReference type="InterPro" id="IPR005122">
    <property type="entry name" value="Uracil-DNA_glycosylase-like"/>
</dbReference>
<evidence type="ECO:0000256" key="1">
    <source>
        <dbReference type="SAM" id="MobiDB-lite"/>
    </source>
</evidence>
<dbReference type="Proteomes" id="UP000015527">
    <property type="component" value="Unassembled WGS sequence"/>
</dbReference>
<evidence type="ECO:0000313" key="4">
    <source>
        <dbReference type="Proteomes" id="UP000015527"/>
    </source>
</evidence>
<dbReference type="EMBL" id="ATHL01000155">
    <property type="protein sequence ID" value="EQB07275.1"/>
    <property type="molecule type" value="Genomic_DNA"/>
</dbReference>
<name>T0I6J4_9SPHN</name>
<feature type="domain" description="Uracil-DNA glycosylase-like" evidence="2">
    <location>
        <begin position="104"/>
        <end position="245"/>
    </location>
</feature>
<proteinExistence type="predicted"/>
<feature type="region of interest" description="Disordered" evidence="1">
    <location>
        <begin position="39"/>
        <end position="71"/>
    </location>
</feature>
<dbReference type="Pfam" id="PF03167">
    <property type="entry name" value="UDG"/>
    <property type="match status" value="1"/>
</dbReference>
<dbReference type="RefSeq" id="WP_021236263.1">
    <property type="nucleotide sequence ID" value="NZ_ATHL01000155.1"/>
</dbReference>
<protein>
    <recommendedName>
        <fullName evidence="2">Uracil-DNA glycosylase-like domain-containing protein</fullName>
    </recommendedName>
</protein>
<reference evidence="3 4" key="1">
    <citation type="journal article" date="2013" name="Genome Announc.">
        <title>Genome Sequence of Novosphingobium lindaniclasticum LE124T, Isolated from a Hexachlorocyclohexane Dumpsite.</title>
        <authorList>
            <person name="Saxena A."/>
            <person name="Nayyar N."/>
            <person name="Sangwan N."/>
            <person name="Kumari R."/>
            <person name="Khurana J.P."/>
            <person name="Lal R."/>
        </authorList>
    </citation>
    <scope>NUCLEOTIDE SEQUENCE [LARGE SCALE GENOMIC DNA]</scope>
    <source>
        <strain evidence="3 4">LE124</strain>
    </source>
</reference>
<evidence type="ECO:0000313" key="3">
    <source>
        <dbReference type="EMBL" id="EQB07275.1"/>
    </source>
</evidence>
<comment type="caution">
    <text evidence="3">The sequence shown here is derived from an EMBL/GenBank/DDBJ whole genome shotgun (WGS) entry which is preliminary data.</text>
</comment>
<gene>
    <name evidence="3" type="ORF">L284_23035</name>
</gene>
<dbReference type="AlphaFoldDB" id="T0I6J4"/>
<accession>T0I6J4</accession>
<dbReference type="InterPro" id="IPR036895">
    <property type="entry name" value="Uracil-DNA_glycosylase-like_sf"/>
</dbReference>